<organism evidence="2 3">
    <name type="scientific">Cryobacterium lyxosi</name>
    <dbReference type="NCBI Taxonomy" id="1259228"/>
    <lineage>
        <taxon>Bacteria</taxon>
        <taxon>Bacillati</taxon>
        <taxon>Actinomycetota</taxon>
        <taxon>Actinomycetes</taxon>
        <taxon>Micrococcales</taxon>
        <taxon>Microbacteriaceae</taxon>
        <taxon>Cryobacterium</taxon>
    </lineage>
</organism>
<dbReference type="OrthoDB" id="5123397at2"/>
<dbReference type="EMBL" id="SOGT01000019">
    <property type="protein sequence ID" value="TFD22813.1"/>
    <property type="molecule type" value="Genomic_DNA"/>
</dbReference>
<evidence type="ECO:0000313" key="3">
    <source>
        <dbReference type="Proteomes" id="UP000298424"/>
    </source>
</evidence>
<dbReference type="AlphaFoldDB" id="A0A4R8Z8M2"/>
<evidence type="ECO:0000256" key="1">
    <source>
        <dbReference type="SAM" id="Phobius"/>
    </source>
</evidence>
<dbReference type="RefSeq" id="WP_134574026.1">
    <property type="nucleotide sequence ID" value="NZ_SOGT01000019.1"/>
</dbReference>
<keyword evidence="1" id="KW-0812">Transmembrane</keyword>
<protein>
    <recommendedName>
        <fullName evidence="4">Alkaline shock response membrane anchor protein AmaP</fullName>
    </recommendedName>
</protein>
<evidence type="ECO:0000313" key="2">
    <source>
        <dbReference type="EMBL" id="TFD22813.1"/>
    </source>
</evidence>
<keyword evidence="1" id="KW-1133">Transmembrane helix</keyword>
<dbReference type="Proteomes" id="UP000298424">
    <property type="component" value="Unassembled WGS sequence"/>
</dbReference>
<feature type="transmembrane region" description="Helical" evidence="1">
    <location>
        <begin position="67"/>
        <end position="88"/>
    </location>
</feature>
<evidence type="ECO:0008006" key="4">
    <source>
        <dbReference type="Google" id="ProtNLM"/>
    </source>
</evidence>
<keyword evidence="1" id="KW-0472">Membrane</keyword>
<reference evidence="2 3" key="1">
    <citation type="submission" date="2019-03" db="EMBL/GenBank/DDBJ databases">
        <title>Genomics of glacier-inhabiting Cryobacterium strains.</title>
        <authorList>
            <person name="Liu Q."/>
            <person name="Xin Y.-H."/>
        </authorList>
    </citation>
    <scope>NUCLEOTIDE SEQUENCE [LARGE SCALE GENOMIC DNA]</scope>
    <source>
        <strain evidence="2 3">TMT1-1</strain>
    </source>
</reference>
<sequence length="201" mass="21742">MNNTNRALNRSVILVTGLALLAVATLLGLLATQATLRGAWASVTDRVGGTVADWLQSTPLGNTRNSWIWIIVLTLLLGVVGLLLRFILRQGRGHSGHLINEQTSDWGTTQVDSTVAEQALQHALGEHPEFLSTRVSTYRVSRDAVLKVSVTCRRGTSPADVVRVVEQALLALDELLGLRIPALLQISGGFRVRTGHTTRVP</sequence>
<accession>A0A4R8Z8M2</accession>
<gene>
    <name evidence="2" type="ORF">E3T27_16235</name>
</gene>
<proteinExistence type="predicted"/>
<comment type="caution">
    <text evidence="2">The sequence shown here is derived from an EMBL/GenBank/DDBJ whole genome shotgun (WGS) entry which is preliminary data.</text>
</comment>
<keyword evidence="3" id="KW-1185">Reference proteome</keyword>
<name>A0A4R8Z8M2_9MICO</name>